<evidence type="ECO:0000256" key="1">
    <source>
        <dbReference type="SAM" id="MobiDB-lite"/>
    </source>
</evidence>
<feature type="region of interest" description="Disordered" evidence="1">
    <location>
        <begin position="1"/>
        <end position="35"/>
    </location>
</feature>
<protein>
    <submittedName>
        <fullName evidence="2">Uncharacterized protein</fullName>
    </submittedName>
</protein>
<sequence length="205" mass="21539">MADALAEPDGVAEPDGLAEAEPEAEPDGDAEAEPEGVGMSVRYSGRVPSRTGTLTSLLALSAENVILASAPGTAPVLARLTWWASSPRLISPLAGTSRRMVEDASRNVSGTDLSEVLKIVPVRRPGASALSVLLEPVVPEETMIMLRSCSGPTSSRTPSEAEYWWVVCWALMYPQPVADSRPAPSAAIRATRLAGFDAVRRTAGS</sequence>
<feature type="compositionally biased region" description="Acidic residues" evidence="1">
    <location>
        <begin position="10"/>
        <end position="34"/>
    </location>
</feature>
<name>A0ABN3C123_9MICC</name>
<evidence type="ECO:0000313" key="3">
    <source>
        <dbReference type="Proteomes" id="UP001500432"/>
    </source>
</evidence>
<proteinExistence type="predicted"/>
<gene>
    <name evidence="2" type="ORF">GCM10009849_32810</name>
</gene>
<dbReference type="Proteomes" id="UP001500432">
    <property type="component" value="Unassembled WGS sequence"/>
</dbReference>
<organism evidence="2 3">
    <name type="scientific">Sinomonas flava</name>
    <dbReference type="NCBI Taxonomy" id="496857"/>
    <lineage>
        <taxon>Bacteria</taxon>
        <taxon>Bacillati</taxon>
        <taxon>Actinomycetota</taxon>
        <taxon>Actinomycetes</taxon>
        <taxon>Micrococcales</taxon>
        <taxon>Micrococcaceae</taxon>
        <taxon>Sinomonas</taxon>
    </lineage>
</organism>
<accession>A0ABN3C123</accession>
<reference evidence="2 3" key="1">
    <citation type="journal article" date="2019" name="Int. J. Syst. Evol. Microbiol.">
        <title>The Global Catalogue of Microorganisms (GCM) 10K type strain sequencing project: providing services to taxonomists for standard genome sequencing and annotation.</title>
        <authorList>
            <consortium name="The Broad Institute Genomics Platform"/>
            <consortium name="The Broad Institute Genome Sequencing Center for Infectious Disease"/>
            <person name="Wu L."/>
            <person name="Ma J."/>
        </authorList>
    </citation>
    <scope>NUCLEOTIDE SEQUENCE [LARGE SCALE GENOMIC DNA]</scope>
    <source>
        <strain evidence="2 3">JCM 16034</strain>
    </source>
</reference>
<keyword evidence="3" id="KW-1185">Reference proteome</keyword>
<comment type="caution">
    <text evidence="2">The sequence shown here is derived from an EMBL/GenBank/DDBJ whole genome shotgun (WGS) entry which is preliminary data.</text>
</comment>
<dbReference type="EMBL" id="BAAAQW010000012">
    <property type="protein sequence ID" value="GAA2202828.1"/>
    <property type="molecule type" value="Genomic_DNA"/>
</dbReference>
<evidence type="ECO:0000313" key="2">
    <source>
        <dbReference type="EMBL" id="GAA2202828.1"/>
    </source>
</evidence>